<dbReference type="Gene3D" id="3.30.1490.100">
    <property type="entry name" value="DNA polymerase, Y-family, little finger domain"/>
    <property type="match status" value="1"/>
</dbReference>
<dbReference type="EMBL" id="JACOPR010000001">
    <property type="protein sequence ID" value="MBC5729317.1"/>
    <property type="molecule type" value="Genomic_DNA"/>
</dbReference>
<comment type="catalytic activity">
    <reaction evidence="3">
        <text>DNA(n) + a 2'-deoxyribonucleoside 5'-triphosphate = DNA(n+1) + diphosphate</text>
        <dbReference type="Rhea" id="RHEA:22508"/>
        <dbReference type="Rhea" id="RHEA-COMP:17339"/>
        <dbReference type="Rhea" id="RHEA-COMP:17340"/>
        <dbReference type="ChEBI" id="CHEBI:33019"/>
        <dbReference type="ChEBI" id="CHEBI:61560"/>
        <dbReference type="ChEBI" id="CHEBI:173112"/>
        <dbReference type="EC" id="2.7.7.7"/>
    </reaction>
</comment>
<organism evidence="5 6">
    <name type="scientific">Pseudoflavonifractor hominis</name>
    <dbReference type="NCBI Taxonomy" id="2763059"/>
    <lineage>
        <taxon>Bacteria</taxon>
        <taxon>Bacillati</taxon>
        <taxon>Bacillota</taxon>
        <taxon>Clostridia</taxon>
        <taxon>Eubacteriales</taxon>
        <taxon>Oscillospiraceae</taxon>
        <taxon>Pseudoflavonifractor</taxon>
    </lineage>
</organism>
<dbReference type="InterPro" id="IPR050116">
    <property type="entry name" value="DNA_polymerase-Y"/>
</dbReference>
<comment type="subcellular location">
    <subcellularLocation>
        <location evidence="3">Cytoplasm</location>
    </subcellularLocation>
</comment>
<dbReference type="InterPro" id="IPR024728">
    <property type="entry name" value="PolY_HhH_motif"/>
</dbReference>
<dbReference type="RefSeq" id="WP_101693423.1">
    <property type="nucleotide sequence ID" value="NZ_JACOPR010000001.1"/>
</dbReference>
<feature type="site" description="Substrate discrimination" evidence="3">
    <location>
        <position position="14"/>
    </location>
</feature>
<comment type="subunit">
    <text evidence="3">Monomer.</text>
</comment>
<sequence>MDRVILHCDLNSFYASVELLDHPELREKPVAVCGDPESRHGIILAKNEPAKRFQVRTAETIWQARRKCPQLILLPAHREKYRHFSRAVNAIYERYTDLVEPFSIDESWLDMTGSLHLFGGDGKAVADEIRSVVRRETGLTLSAGVSFNKIFAKMGSDYRKPDATTVISPENFRTLLWPLPVTDLIFVGRAAARTLEQYGVHTIGDLAQFDREALVRVLGRQGVTLHAYASGREHSPVVPLRDMPPPKSVGNGITFPHNLVGWEELRSGLALLCDSVAGRLREVGLKCTTVQITIRDPSFRDICRQSRLNAPTFVTRELLDASFALLRGVWRAEAPVRALTVTAQHLIPEDEAAEQLDFFSADSLPRRDRLERLERAVDQVRRKYGHDALSLASSVTGETPPSDPQVPL</sequence>
<dbReference type="SUPFAM" id="SSF56672">
    <property type="entry name" value="DNA/RNA polymerases"/>
    <property type="match status" value="1"/>
</dbReference>
<evidence type="ECO:0000256" key="3">
    <source>
        <dbReference type="HAMAP-Rule" id="MF_01113"/>
    </source>
</evidence>
<keyword evidence="3" id="KW-0239">DNA-directed DNA polymerase</keyword>
<dbReference type="HAMAP" id="MF_01113">
    <property type="entry name" value="DNApol_IV"/>
    <property type="match status" value="1"/>
</dbReference>
<keyword evidence="2 3" id="KW-0515">Mutator protein</keyword>
<feature type="binding site" evidence="3">
    <location>
        <position position="105"/>
    </location>
    <ligand>
        <name>Mg(2+)</name>
        <dbReference type="ChEBI" id="CHEBI:18420"/>
    </ligand>
</feature>
<keyword evidence="3" id="KW-0227">DNA damage</keyword>
<feature type="domain" description="UmuC" evidence="4">
    <location>
        <begin position="5"/>
        <end position="188"/>
    </location>
</feature>
<evidence type="ECO:0000256" key="2">
    <source>
        <dbReference type="ARBA" id="ARBA00022457"/>
    </source>
</evidence>
<keyword evidence="6" id="KW-1185">Reference proteome</keyword>
<dbReference type="Gene3D" id="3.30.70.270">
    <property type="match status" value="1"/>
</dbReference>
<proteinExistence type="inferred from homology"/>
<comment type="cofactor">
    <cofactor evidence="3">
        <name>Mg(2+)</name>
        <dbReference type="ChEBI" id="CHEBI:18420"/>
    </cofactor>
    <text evidence="3">Binds 2 magnesium ions per subunit.</text>
</comment>
<protein>
    <recommendedName>
        <fullName evidence="3">DNA polymerase IV</fullName>
        <shortName evidence="3">Pol IV</shortName>
        <ecNumber evidence="3">2.7.7.7</ecNumber>
    </recommendedName>
</protein>
<dbReference type="InterPro" id="IPR043502">
    <property type="entry name" value="DNA/RNA_pol_sf"/>
</dbReference>
<dbReference type="Gene3D" id="1.10.150.20">
    <property type="entry name" value="5' to 3' exonuclease, C-terminal subdomain"/>
    <property type="match status" value="1"/>
</dbReference>
<dbReference type="Pfam" id="PF11799">
    <property type="entry name" value="IMS_C"/>
    <property type="match status" value="1"/>
</dbReference>
<name>A0ABR7HPD8_9FIRM</name>
<keyword evidence="3 5" id="KW-0808">Transferase</keyword>
<dbReference type="PANTHER" id="PTHR11076">
    <property type="entry name" value="DNA REPAIR POLYMERASE UMUC / TRANSFERASE FAMILY MEMBER"/>
    <property type="match status" value="1"/>
</dbReference>
<dbReference type="NCBIfam" id="NF002677">
    <property type="entry name" value="PRK02406.1"/>
    <property type="match status" value="1"/>
</dbReference>
<dbReference type="PANTHER" id="PTHR11076:SF33">
    <property type="entry name" value="DNA POLYMERASE KAPPA"/>
    <property type="match status" value="1"/>
</dbReference>
<dbReference type="Gene3D" id="3.40.1170.60">
    <property type="match status" value="1"/>
</dbReference>
<gene>
    <name evidence="3 5" type="primary">dinB</name>
    <name evidence="5" type="ORF">H8S34_00510</name>
</gene>
<comment type="function">
    <text evidence="3">Poorly processive, error-prone DNA polymerase involved in untargeted mutagenesis. Copies undamaged DNA at stalled replication forks, which arise in vivo from mismatched or misaligned primer ends. These misaligned primers can be extended by PolIV. Exhibits no 3'-5' exonuclease (proofreading) activity. May be involved in translesional synthesis, in conjunction with the beta clamp from PolIII.</text>
</comment>
<feature type="active site" evidence="3">
    <location>
        <position position="106"/>
    </location>
</feature>
<dbReference type="InterPro" id="IPR043128">
    <property type="entry name" value="Rev_trsase/Diguanyl_cyclase"/>
</dbReference>
<keyword evidence="3" id="KW-0460">Magnesium</keyword>
<reference evidence="5 6" key="1">
    <citation type="submission" date="2020-08" db="EMBL/GenBank/DDBJ databases">
        <title>Genome public.</title>
        <authorList>
            <person name="Liu C."/>
            <person name="Sun Q."/>
        </authorList>
    </citation>
    <scope>NUCLEOTIDE SEQUENCE [LARGE SCALE GENOMIC DNA]</scope>
    <source>
        <strain evidence="5 6">New-38</strain>
    </source>
</reference>
<dbReference type="SUPFAM" id="SSF100879">
    <property type="entry name" value="Lesion bypass DNA polymerase (Y-family), little finger domain"/>
    <property type="match status" value="1"/>
</dbReference>
<dbReference type="Pfam" id="PF00817">
    <property type="entry name" value="IMS"/>
    <property type="match status" value="1"/>
</dbReference>
<dbReference type="Proteomes" id="UP000660021">
    <property type="component" value="Unassembled WGS sequence"/>
</dbReference>
<dbReference type="InterPro" id="IPR001126">
    <property type="entry name" value="UmuC"/>
</dbReference>
<dbReference type="GO" id="GO:0003887">
    <property type="term" value="F:DNA-directed DNA polymerase activity"/>
    <property type="evidence" value="ECO:0007669"/>
    <property type="project" value="UniProtKB-EC"/>
</dbReference>
<keyword evidence="3" id="KW-0234">DNA repair</keyword>
<dbReference type="InterPro" id="IPR036775">
    <property type="entry name" value="DNA_pol_Y-fam_lit_finger_sf"/>
</dbReference>
<keyword evidence="3" id="KW-0238">DNA-binding</keyword>
<evidence type="ECO:0000313" key="5">
    <source>
        <dbReference type="EMBL" id="MBC5729317.1"/>
    </source>
</evidence>
<accession>A0ABR7HPD8</accession>
<evidence type="ECO:0000259" key="4">
    <source>
        <dbReference type="PROSITE" id="PS50173"/>
    </source>
</evidence>
<dbReference type="InterPro" id="IPR022880">
    <property type="entry name" value="DNApol_IV"/>
</dbReference>
<dbReference type="PROSITE" id="PS50173">
    <property type="entry name" value="UMUC"/>
    <property type="match status" value="1"/>
</dbReference>
<dbReference type="EC" id="2.7.7.7" evidence="3"/>
<comment type="caution">
    <text evidence="5">The sequence shown here is derived from an EMBL/GenBank/DDBJ whole genome shotgun (WGS) entry which is preliminary data.</text>
</comment>
<evidence type="ECO:0000256" key="1">
    <source>
        <dbReference type="ARBA" id="ARBA00010945"/>
    </source>
</evidence>
<evidence type="ECO:0000313" key="6">
    <source>
        <dbReference type="Proteomes" id="UP000660021"/>
    </source>
</evidence>
<dbReference type="Pfam" id="PF11798">
    <property type="entry name" value="IMS_HHH"/>
    <property type="match status" value="1"/>
</dbReference>
<keyword evidence="3 5" id="KW-0548">Nucleotidyltransferase</keyword>
<keyword evidence="3" id="KW-0479">Metal-binding</keyword>
<keyword evidence="3" id="KW-0963">Cytoplasm</keyword>
<dbReference type="CDD" id="cd03586">
    <property type="entry name" value="PolY_Pol_IV_kappa"/>
    <property type="match status" value="1"/>
</dbReference>
<comment type="similarity">
    <text evidence="1 3">Belongs to the DNA polymerase type-Y family.</text>
</comment>
<dbReference type="InterPro" id="IPR017961">
    <property type="entry name" value="DNA_pol_Y-fam_little_finger"/>
</dbReference>
<keyword evidence="3" id="KW-0235">DNA replication</keyword>
<feature type="binding site" evidence="3">
    <location>
        <position position="9"/>
    </location>
    <ligand>
        <name>Mg(2+)</name>
        <dbReference type="ChEBI" id="CHEBI:18420"/>
    </ligand>
</feature>